<reference evidence="1 2" key="1">
    <citation type="journal article" date="2022" name="Nat. Plants">
        <title>Genomes of leafy and leafless Platanthera orchids illuminate the evolution of mycoheterotrophy.</title>
        <authorList>
            <person name="Li M.H."/>
            <person name="Liu K.W."/>
            <person name="Li Z."/>
            <person name="Lu H.C."/>
            <person name="Ye Q.L."/>
            <person name="Zhang D."/>
            <person name="Wang J.Y."/>
            <person name="Li Y.F."/>
            <person name="Zhong Z.M."/>
            <person name="Liu X."/>
            <person name="Yu X."/>
            <person name="Liu D.K."/>
            <person name="Tu X.D."/>
            <person name="Liu B."/>
            <person name="Hao Y."/>
            <person name="Liao X.Y."/>
            <person name="Jiang Y.T."/>
            <person name="Sun W.H."/>
            <person name="Chen J."/>
            <person name="Chen Y.Q."/>
            <person name="Ai Y."/>
            <person name="Zhai J.W."/>
            <person name="Wu S.S."/>
            <person name="Zhou Z."/>
            <person name="Hsiao Y.Y."/>
            <person name="Wu W.L."/>
            <person name="Chen Y.Y."/>
            <person name="Lin Y.F."/>
            <person name="Hsu J.L."/>
            <person name="Li C.Y."/>
            <person name="Wang Z.W."/>
            <person name="Zhao X."/>
            <person name="Zhong W.Y."/>
            <person name="Ma X.K."/>
            <person name="Ma L."/>
            <person name="Huang J."/>
            <person name="Chen G.Z."/>
            <person name="Huang M.Z."/>
            <person name="Huang L."/>
            <person name="Peng D.H."/>
            <person name="Luo Y.B."/>
            <person name="Zou S.Q."/>
            <person name="Chen S.P."/>
            <person name="Lan S."/>
            <person name="Tsai W.C."/>
            <person name="Van de Peer Y."/>
            <person name="Liu Z.J."/>
        </authorList>
    </citation>
    <scope>NUCLEOTIDE SEQUENCE [LARGE SCALE GENOMIC DNA]</scope>
    <source>
        <strain evidence="1">Lor287</strain>
    </source>
</reference>
<gene>
    <name evidence="1" type="ORF">KSP39_PZI020607</name>
</gene>
<dbReference type="AlphaFoldDB" id="A0AAP0B072"/>
<dbReference type="Proteomes" id="UP001418222">
    <property type="component" value="Unassembled WGS sequence"/>
</dbReference>
<organism evidence="1 2">
    <name type="scientific">Platanthera zijinensis</name>
    <dbReference type="NCBI Taxonomy" id="2320716"/>
    <lineage>
        <taxon>Eukaryota</taxon>
        <taxon>Viridiplantae</taxon>
        <taxon>Streptophyta</taxon>
        <taxon>Embryophyta</taxon>
        <taxon>Tracheophyta</taxon>
        <taxon>Spermatophyta</taxon>
        <taxon>Magnoliopsida</taxon>
        <taxon>Liliopsida</taxon>
        <taxon>Asparagales</taxon>
        <taxon>Orchidaceae</taxon>
        <taxon>Orchidoideae</taxon>
        <taxon>Orchideae</taxon>
        <taxon>Orchidinae</taxon>
        <taxon>Platanthera</taxon>
    </lineage>
</organism>
<name>A0AAP0B072_9ASPA</name>
<sequence length="61" mass="6570">MDRPNVGITVLAQVLMRVLTAKCLPIILGKVYEKLNALDSADFSAKSATIVIKELEGVKAI</sequence>
<dbReference type="EMBL" id="JBBWWQ010000018">
    <property type="protein sequence ID" value="KAK8921451.1"/>
    <property type="molecule type" value="Genomic_DNA"/>
</dbReference>
<comment type="caution">
    <text evidence="1">The sequence shown here is derived from an EMBL/GenBank/DDBJ whole genome shotgun (WGS) entry which is preliminary data.</text>
</comment>
<evidence type="ECO:0000313" key="1">
    <source>
        <dbReference type="EMBL" id="KAK8921451.1"/>
    </source>
</evidence>
<proteinExistence type="predicted"/>
<accession>A0AAP0B072</accession>
<keyword evidence="2" id="KW-1185">Reference proteome</keyword>
<protein>
    <submittedName>
        <fullName evidence="1">Uncharacterized protein</fullName>
    </submittedName>
</protein>
<evidence type="ECO:0000313" key="2">
    <source>
        <dbReference type="Proteomes" id="UP001418222"/>
    </source>
</evidence>